<evidence type="ECO:0000256" key="8">
    <source>
        <dbReference type="ARBA" id="ARBA00022840"/>
    </source>
</evidence>
<dbReference type="RefSeq" id="WP_425310228.1">
    <property type="nucleotide sequence ID" value="NZ_CP154795.1"/>
</dbReference>
<proteinExistence type="inferred from homology"/>
<dbReference type="Gene3D" id="3.40.50.300">
    <property type="entry name" value="P-loop containing nucleotide triphosphate hydrolases"/>
    <property type="match status" value="1"/>
</dbReference>
<dbReference type="PANTHER" id="PTHR33540:SF2">
    <property type="entry name" value="TRNA THREONYLCARBAMOYLADENOSINE BIOSYNTHESIS PROTEIN TSAE"/>
    <property type="match status" value="1"/>
</dbReference>
<keyword evidence="6" id="KW-0479">Metal-binding</keyword>
<evidence type="ECO:0000256" key="6">
    <source>
        <dbReference type="ARBA" id="ARBA00022723"/>
    </source>
</evidence>
<dbReference type="Proteomes" id="UP001442841">
    <property type="component" value="Chromosome"/>
</dbReference>
<evidence type="ECO:0000313" key="14">
    <source>
        <dbReference type="Proteomes" id="UP001442841"/>
    </source>
</evidence>
<dbReference type="InterPro" id="IPR027417">
    <property type="entry name" value="P-loop_NTPase"/>
</dbReference>
<dbReference type="PANTHER" id="PTHR33540">
    <property type="entry name" value="TRNA THREONYLCARBAMOYLADENOSINE BIOSYNTHESIS PROTEIN TSAE"/>
    <property type="match status" value="1"/>
</dbReference>
<evidence type="ECO:0000256" key="10">
    <source>
        <dbReference type="ARBA" id="ARBA00024908"/>
    </source>
</evidence>
<evidence type="ECO:0000256" key="9">
    <source>
        <dbReference type="ARBA" id="ARBA00022842"/>
    </source>
</evidence>
<evidence type="ECO:0000256" key="11">
    <source>
        <dbReference type="ARBA" id="ARBA00032441"/>
    </source>
</evidence>
<evidence type="ECO:0000256" key="5">
    <source>
        <dbReference type="ARBA" id="ARBA00022694"/>
    </source>
</evidence>
<keyword evidence="8" id="KW-0067">ATP-binding</keyword>
<dbReference type="Gene3D" id="3.40.630.30">
    <property type="match status" value="1"/>
</dbReference>
<comment type="similarity">
    <text evidence="2">Belongs to the TsaE family.</text>
</comment>
<keyword evidence="5" id="KW-0819">tRNA processing</keyword>
<evidence type="ECO:0000256" key="3">
    <source>
        <dbReference type="ARBA" id="ARBA00019010"/>
    </source>
</evidence>
<dbReference type="InterPro" id="IPR000182">
    <property type="entry name" value="GNAT_dom"/>
</dbReference>
<sequence length="284" mass="29728">MTQDSAEVELVELGPDAASVRDLGLDPVGNHWVGAFADGRLIGAAGWSVSDPVRLSAVVVAPDWRGQGIGGALVGAAEELAGRTGRVITSEAPDHACGDWLRSLGYAGDGLSVTRRLPVLLDVPTAEAMQALGARLGQLFRAGDLVILTGDLGAGKTTLTQGIGVGLGITEAITSPTFVLSRIHQGVDGPDLVHVDAYRLRGDGVDAHDLSGDEVDDIDLDSDLDQSVTVIEWGAGVAEQLSDDRLEIDIRRSDDPADDAREVVLRAVGARWTAVDFPGNGDWR</sequence>
<dbReference type="InterPro" id="IPR003442">
    <property type="entry name" value="T6A_TsaE"/>
</dbReference>
<keyword evidence="4" id="KW-0963">Cytoplasm</keyword>
<dbReference type="Pfam" id="PF02367">
    <property type="entry name" value="TsaE"/>
    <property type="match status" value="1"/>
</dbReference>
<dbReference type="SUPFAM" id="SSF52540">
    <property type="entry name" value="P-loop containing nucleoside triphosphate hydrolases"/>
    <property type="match status" value="1"/>
</dbReference>
<gene>
    <name evidence="13" type="primary">tsaE</name>
    <name evidence="13" type="ORF">AADG42_16300</name>
</gene>
<keyword evidence="9" id="KW-0460">Magnesium</keyword>
<reference evidence="13 14" key="1">
    <citation type="submission" date="2024-04" db="EMBL/GenBank/DDBJ databases">
        <title>Isolation of an actinomycete strain from pig manure.</title>
        <authorList>
            <person name="Gong T."/>
            <person name="Yu Z."/>
            <person name="An M."/>
            <person name="Wei C."/>
            <person name="Yang W."/>
            <person name="Liu L."/>
        </authorList>
    </citation>
    <scope>NUCLEOTIDE SEQUENCE [LARGE SCALE GENOMIC DNA]</scope>
    <source>
        <strain evidence="13 14">ZF39</strain>
    </source>
</reference>
<dbReference type="NCBIfam" id="TIGR00150">
    <property type="entry name" value="T6A_YjeE"/>
    <property type="match status" value="1"/>
</dbReference>
<evidence type="ECO:0000256" key="2">
    <source>
        <dbReference type="ARBA" id="ARBA00007599"/>
    </source>
</evidence>
<evidence type="ECO:0000256" key="1">
    <source>
        <dbReference type="ARBA" id="ARBA00004496"/>
    </source>
</evidence>
<dbReference type="SUPFAM" id="SSF55729">
    <property type="entry name" value="Acyl-CoA N-acyltransferases (Nat)"/>
    <property type="match status" value="1"/>
</dbReference>
<dbReference type="CDD" id="cd04301">
    <property type="entry name" value="NAT_SF"/>
    <property type="match status" value="1"/>
</dbReference>
<evidence type="ECO:0000259" key="12">
    <source>
        <dbReference type="PROSITE" id="PS51186"/>
    </source>
</evidence>
<accession>A0ABZ3FVT7</accession>
<dbReference type="EMBL" id="CP154795">
    <property type="protein sequence ID" value="XAN08800.1"/>
    <property type="molecule type" value="Genomic_DNA"/>
</dbReference>
<keyword evidence="7" id="KW-0547">Nucleotide-binding</keyword>
<organism evidence="13 14">
    <name type="scientific">Ammonicoccus fulvus</name>
    <dbReference type="NCBI Taxonomy" id="3138240"/>
    <lineage>
        <taxon>Bacteria</taxon>
        <taxon>Bacillati</taxon>
        <taxon>Actinomycetota</taxon>
        <taxon>Actinomycetes</taxon>
        <taxon>Propionibacteriales</taxon>
        <taxon>Propionibacteriaceae</taxon>
        <taxon>Ammonicoccus</taxon>
    </lineage>
</organism>
<evidence type="ECO:0000256" key="4">
    <source>
        <dbReference type="ARBA" id="ARBA00022490"/>
    </source>
</evidence>
<feature type="domain" description="N-acetyltransferase" evidence="12">
    <location>
        <begin position="1"/>
        <end position="127"/>
    </location>
</feature>
<evidence type="ECO:0000313" key="13">
    <source>
        <dbReference type="EMBL" id="XAN08800.1"/>
    </source>
</evidence>
<protein>
    <recommendedName>
        <fullName evidence="3">tRNA threonylcarbamoyladenosine biosynthesis protein TsaE</fullName>
    </recommendedName>
    <alternativeName>
        <fullName evidence="11">t(6)A37 threonylcarbamoyladenosine biosynthesis protein TsaE</fullName>
    </alternativeName>
</protein>
<dbReference type="Pfam" id="PF00583">
    <property type="entry name" value="Acetyltransf_1"/>
    <property type="match status" value="1"/>
</dbReference>
<comment type="function">
    <text evidence="10">Required for the formation of a threonylcarbamoyl group on adenosine at position 37 (t(6)A37) in tRNAs that read codons beginning with adenine. Is involved in the transfer of the threonylcarbamoyl moiety of threonylcarbamoyl-AMP (TC-AMP) to the N6 group of A37, together with TsaD and TsaB. TsaE seems to play an indirect role in the t(6)A biosynthesis pathway, possibly in regulating the core enzymatic function of TsaD.</text>
</comment>
<dbReference type="PROSITE" id="PS51186">
    <property type="entry name" value="GNAT"/>
    <property type="match status" value="1"/>
</dbReference>
<comment type="subcellular location">
    <subcellularLocation>
        <location evidence="1">Cytoplasm</location>
    </subcellularLocation>
</comment>
<keyword evidence="14" id="KW-1185">Reference proteome</keyword>
<evidence type="ECO:0000256" key="7">
    <source>
        <dbReference type="ARBA" id="ARBA00022741"/>
    </source>
</evidence>
<name>A0ABZ3FVT7_9ACTN</name>
<dbReference type="InterPro" id="IPR016181">
    <property type="entry name" value="Acyl_CoA_acyltransferase"/>
</dbReference>